<dbReference type="InterPro" id="IPR036047">
    <property type="entry name" value="F-box-like_dom_sf"/>
</dbReference>
<feature type="region of interest" description="Disordered" evidence="1">
    <location>
        <begin position="41"/>
        <end position="61"/>
    </location>
</feature>
<protein>
    <recommendedName>
        <fullName evidence="2">F-box domain-containing protein</fullName>
    </recommendedName>
</protein>
<dbReference type="RefSeq" id="XP_009546452.1">
    <property type="nucleotide sequence ID" value="XM_009548157.1"/>
</dbReference>
<dbReference type="KEGG" id="hir:HETIRDRAFT_440111"/>
<evidence type="ECO:0000259" key="2">
    <source>
        <dbReference type="PROSITE" id="PS50181"/>
    </source>
</evidence>
<dbReference type="HOGENOM" id="CLU_2009357_0_0_1"/>
<dbReference type="OrthoDB" id="2322499at2759"/>
<proteinExistence type="predicted"/>
<dbReference type="SUPFAM" id="SSF81383">
    <property type="entry name" value="F-box domain"/>
    <property type="match status" value="1"/>
</dbReference>
<dbReference type="Gene3D" id="1.20.1280.50">
    <property type="match status" value="1"/>
</dbReference>
<organism evidence="3 4">
    <name type="scientific">Heterobasidion irregulare (strain TC 32-1)</name>
    <dbReference type="NCBI Taxonomy" id="747525"/>
    <lineage>
        <taxon>Eukaryota</taxon>
        <taxon>Fungi</taxon>
        <taxon>Dikarya</taxon>
        <taxon>Basidiomycota</taxon>
        <taxon>Agaricomycotina</taxon>
        <taxon>Agaricomycetes</taxon>
        <taxon>Russulales</taxon>
        <taxon>Bondarzewiaceae</taxon>
        <taxon>Heterobasidion</taxon>
        <taxon>Heterobasidion annosum species complex</taxon>
    </lineage>
</organism>
<evidence type="ECO:0000256" key="1">
    <source>
        <dbReference type="SAM" id="MobiDB-lite"/>
    </source>
</evidence>
<gene>
    <name evidence="3" type="ORF">HETIRDRAFT_440111</name>
</gene>
<dbReference type="Pfam" id="PF12937">
    <property type="entry name" value="F-box-like"/>
    <property type="match status" value="1"/>
</dbReference>
<feature type="non-terminal residue" evidence="3">
    <location>
        <position position="124"/>
    </location>
</feature>
<accession>W4K7U4</accession>
<dbReference type="PROSITE" id="PS50181">
    <property type="entry name" value="FBOX"/>
    <property type="match status" value="1"/>
</dbReference>
<feature type="domain" description="F-box" evidence="2">
    <location>
        <begin position="70"/>
        <end position="119"/>
    </location>
</feature>
<sequence length="124" mass="14043">MEAREIEASPEEYSVRVGLNSVAGDGIRDHCSKLLVDKHDQPLPQTKRRRTGVALAKPSQGLSRRRQGRLNKLVSMPLDILYDIFSFLTPADLLRLARLTKPLRTVLMSRNSISVWRSARLQHA</sequence>
<dbReference type="AlphaFoldDB" id="W4K7U4"/>
<dbReference type="Proteomes" id="UP000030671">
    <property type="component" value="Unassembled WGS sequence"/>
</dbReference>
<keyword evidence="4" id="KW-1185">Reference proteome</keyword>
<evidence type="ECO:0000313" key="3">
    <source>
        <dbReference type="EMBL" id="ETW81858.1"/>
    </source>
</evidence>
<name>W4K7U4_HETIT</name>
<dbReference type="EMBL" id="KI925458">
    <property type="protein sequence ID" value="ETW81858.1"/>
    <property type="molecule type" value="Genomic_DNA"/>
</dbReference>
<dbReference type="InterPro" id="IPR001810">
    <property type="entry name" value="F-box_dom"/>
</dbReference>
<reference evidence="3 4" key="1">
    <citation type="journal article" date="2012" name="New Phytol.">
        <title>Insight into trade-off between wood decay and parasitism from the genome of a fungal forest pathogen.</title>
        <authorList>
            <person name="Olson A."/>
            <person name="Aerts A."/>
            <person name="Asiegbu F."/>
            <person name="Belbahri L."/>
            <person name="Bouzid O."/>
            <person name="Broberg A."/>
            <person name="Canback B."/>
            <person name="Coutinho P.M."/>
            <person name="Cullen D."/>
            <person name="Dalman K."/>
            <person name="Deflorio G."/>
            <person name="van Diepen L.T."/>
            <person name="Dunand C."/>
            <person name="Duplessis S."/>
            <person name="Durling M."/>
            <person name="Gonthier P."/>
            <person name="Grimwood J."/>
            <person name="Fossdal C.G."/>
            <person name="Hansson D."/>
            <person name="Henrissat B."/>
            <person name="Hietala A."/>
            <person name="Himmelstrand K."/>
            <person name="Hoffmeister D."/>
            <person name="Hogberg N."/>
            <person name="James T.Y."/>
            <person name="Karlsson M."/>
            <person name="Kohler A."/>
            <person name="Kues U."/>
            <person name="Lee Y.H."/>
            <person name="Lin Y.C."/>
            <person name="Lind M."/>
            <person name="Lindquist E."/>
            <person name="Lombard V."/>
            <person name="Lucas S."/>
            <person name="Lunden K."/>
            <person name="Morin E."/>
            <person name="Murat C."/>
            <person name="Park J."/>
            <person name="Raffaello T."/>
            <person name="Rouze P."/>
            <person name="Salamov A."/>
            <person name="Schmutz J."/>
            <person name="Solheim H."/>
            <person name="Stahlberg J."/>
            <person name="Velez H."/>
            <person name="de Vries R.P."/>
            <person name="Wiebenga A."/>
            <person name="Woodward S."/>
            <person name="Yakovlev I."/>
            <person name="Garbelotto M."/>
            <person name="Martin F."/>
            <person name="Grigoriev I.V."/>
            <person name="Stenlid J."/>
        </authorList>
    </citation>
    <scope>NUCLEOTIDE SEQUENCE [LARGE SCALE GENOMIC DNA]</scope>
    <source>
        <strain evidence="3 4">TC 32-1</strain>
    </source>
</reference>
<dbReference type="GeneID" id="20675230"/>
<evidence type="ECO:0000313" key="4">
    <source>
        <dbReference type="Proteomes" id="UP000030671"/>
    </source>
</evidence>
<dbReference type="InParanoid" id="W4K7U4"/>